<dbReference type="OrthoDB" id="10621872at2759"/>
<dbReference type="Proteomes" id="UP000189580">
    <property type="component" value="Chromosome c"/>
</dbReference>
<keyword evidence="3" id="KW-1185">Reference proteome</keyword>
<proteinExistence type="predicted"/>
<keyword evidence="1" id="KW-0732">Signal</keyword>
<reference evidence="2 3" key="1">
    <citation type="submission" date="2016-02" db="EMBL/GenBank/DDBJ databases">
        <title>Complete genome sequence and transcriptome regulation of the pentose utilising yeast Sugiyamaella lignohabitans.</title>
        <authorList>
            <person name="Bellasio M."/>
            <person name="Peymann A."/>
            <person name="Valli M."/>
            <person name="Sipitzky M."/>
            <person name="Graf A."/>
            <person name="Sauer M."/>
            <person name="Marx H."/>
            <person name="Mattanovich D."/>
        </authorList>
    </citation>
    <scope>NUCLEOTIDE SEQUENCE [LARGE SCALE GENOMIC DNA]</scope>
    <source>
        <strain evidence="2 3">CBS 10342</strain>
    </source>
</reference>
<gene>
    <name evidence="2" type="ORF">AWJ20_4126</name>
</gene>
<feature type="chain" id="PRO_5007884566" evidence="1">
    <location>
        <begin position="20"/>
        <end position="279"/>
    </location>
</feature>
<feature type="signal peptide" evidence="1">
    <location>
        <begin position="1"/>
        <end position="19"/>
    </location>
</feature>
<evidence type="ECO:0000313" key="3">
    <source>
        <dbReference type="Proteomes" id="UP000189580"/>
    </source>
</evidence>
<dbReference type="KEGG" id="slb:AWJ20_4126"/>
<dbReference type="GeneID" id="30036224"/>
<protein>
    <submittedName>
        <fullName evidence="2">Uncharacterized protein</fullName>
    </submittedName>
</protein>
<evidence type="ECO:0000313" key="2">
    <source>
        <dbReference type="EMBL" id="ANB11322.1"/>
    </source>
</evidence>
<evidence type="ECO:0000256" key="1">
    <source>
        <dbReference type="SAM" id="SignalP"/>
    </source>
</evidence>
<sequence>MVSLSSIFYATLAAAVVSAQHPIDEYKAQDRYVSIASRQLVRAFTDAKSPNVNAAQASSEAQHFVTALLDYPGFKKIIQQAEIQLGNENENVDTYAVASTYLASVSKAYDEFSRGPSFAPYTSYFKAHITDFDVQKGIRNARSTANEYYPLVSEPVKSFFADPRGKALGTSAANLARHFVSDVGLGKYASHIPSGPPMDPVEAPVPEDAVYTTIYATVSAPSDDEDEGGDCGYSPLSTSEIAPAPTPVAPIPVTVTVTKSPEYVTSAITDTYSDYCYTY</sequence>
<accession>A0A167C7N1</accession>
<dbReference type="EMBL" id="CP014500">
    <property type="protein sequence ID" value="ANB11322.1"/>
    <property type="molecule type" value="Genomic_DNA"/>
</dbReference>
<dbReference type="RefSeq" id="XP_018733799.1">
    <property type="nucleotide sequence ID" value="XM_018881184.1"/>
</dbReference>
<dbReference type="AlphaFoldDB" id="A0A167C7N1"/>
<name>A0A167C7N1_9ASCO</name>
<organism evidence="2 3">
    <name type="scientific">Sugiyamaella lignohabitans</name>
    <dbReference type="NCBI Taxonomy" id="796027"/>
    <lineage>
        <taxon>Eukaryota</taxon>
        <taxon>Fungi</taxon>
        <taxon>Dikarya</taxon>
        <taxon>Ascomycota</taxon>
        <taxon>Saccharomycotina</taxon>
        <taxon>Dipodascomycetes</taxon>
        <taxon>Dipodascales</taxon>
        <taxon>Trichomonascaceae</taxon>
        <taxon>Sugiyamaella</taxon>
    </lineage>
</organism>